<evidence type="ECO:0000313" key="4">
    <source>
        <dbReference type="EMBL" id="MCS4557733.1"/>
    </source>
</evidence>
<gene>
    <name evidence="4" type="ORF">L9G74_14890</name>
</gene>
<dbReference type="RefSeq" id="WP_238897209.1">
    <property type="nucleotide sequence ID" value="NZ_JAKOGG010000012.1"/>
</dbReference>
<proteinExistence type="predicted"/>
<dbReference type="PANTHER" id="PTHR34315">
    <property type="match status" value="1"/>
</dbReference>
<feature type="chain" id="PRO_5046153462" evidence="2">
    <location>
        <begin position="25"/>
        <end position="293"/>
    </location>
</feature>
<reference evidence="5" key="1">
    <citation type="submission" date="2023-07" db="EMBL/GenBank/DDBJ databases">
        <title>Shewanella mangrovi sp. nov., an acetaldehyde- degrading bacterium isolated from mangrove sediment.</title>
        <authorList>
            <person name="Liu Y."/>
        </authorList>
    </citation>
    <scope>NUCLEOTIDE SEQUENCE [LARGE SCALE GENOMIC DNA]</scope>
    <source>
        <strain evidence="5">C32</strain>
    </source>
</reference>
<dbReference type="Pfam" id="PF00775">
    <property type="entry name" value="Dioxygenase_C"/>
    <property type="match status" value="1"/>
</dbReference>
<keyword evidence="4" id="KW-0223">Dioxygenase</keyword>
<evidence type="ECO:0000256" key="1">
    <source>
        <dbReference type="SAM" id="MobiDB-lite"/>
    </source>
</evidence>
<comment type="caution">
    <text evidence="4">The sequence shown here is derived from an EMBL/GenBank/DDBJ whole genome shotgun (WGS) entry which is preliminary data.</text>
</comment>
<keyword evidence="4" id="KW-0560">Oxidoreductase</keyword>
<evidence type="ECO:0000313" key="5">
    <source>
        <dbReference type="Proteomes" id="UP001201549"/>
    </source>
</evidence>
<name>A0ABT2FN21_9GAMM</name>
<dbReference type="Proteomes" id="UP001201549">
    <property type="component" value="Unassembled WGS sequence"/>
</dbReference>
<dbReference type="SUPFAM" id="SSF49482">
    <property type="entry name" value="Aromatic compound dioxygenase"/>
    <property type="match status" value="1"/>
</dbReference>
<accession>A0ABT2FN21</accession>
<keyword evidence="5" id="KW-1185">Reference proteome</keyword>
<sequence length="293" mass="31378">MSNSESLSPLRRMLIKLLGGTAIAGPTLFMTACGGGDNNSATSNSTDTNNDDTGGNDNSGGGENTSNWASGGTAAMVVDFPATSLFATSAACSLALTRRLIEGPCYFQNVVLDDISEERGGLPMQLCLQVIDSNCNPLAGLEVEVWHCDTAGIYSADTSDSADAGRFSVGLCSGNSSEALVSKWFRGTQVTDSDGRVNFKSCFPGWYAGRTIHIHFRIRNNNLDELVSQFCFTDSLTADICNNHPEYAARGTQDTTLSSGRDMVYGNNFEEFLFNTERNSDGSLLAWKTIQIS</sequence>
<dbReference type="InterPro" id="IPR015889">
    <property type="entry name" value="Intradiol_dOase_core"/>
</dbReference>
<evidence type="ECO:0000256" key="2">
    <source>
        <dbReference type="SAM" id="SignalP"/>
    </source>
</evidence>
<dbReference type="GO" id="GO:0051213">
    <property type="term" value="F:dioxygenase activity"/>
    <property type="evidence" value="ECO:0007669"/>
    <property type="project" value="UniProtKB-KW"/>
</dbReference>
<evidence type="ECO:0000259" key="3">
    <source>
        <dbReference type="Pfam" id="PF00775"/>
    </source>
</evidence>
<keyword evidence="2" id="KW-0732">Signal</keyword>
<feature type="signal peptide" evidence="2">
    <location>
        <begin position="1"/>
        <end position="24"/>
    </location>
</feature>
<dbReference type="EMBL" id="JAKOGG010000012">
    <property type="protein sequence ID" value="MCS4557733.1"/>
    <property type="molecule type" value="Genomic_DNA"/>
</dbReference>
<feature type="region of interest" description="Disordered" evidence="1">
    <location>
        <begin position="40"/>
        <end position="67"/>
    </location>
</feature>
<dbReference type="Gene3D" id="2.60.130.10">
    <property type="entry name" value="Aromatic compound dioxygenase"/>
    <property type="match status" value="1"/>
</dbReference>
<organism evidence="4 5">
    <name type="scientific">Shewanella electrica</name>
    <dbReference type="NCBI Taxonomy" id="515560"/>
    <lineage>
        <taxon>Bacteria</taxon>
        <taxon>Pseudomonadati</taxon>
        <taxon>Pseudomonadota</taxon>
        <taxon>Gammaproteobacteria</taxon>
        <taxon>Alteromonadales</taxon>
        <taxon>Shewanellaceae</taxon>
        <taxon>Shewanella</taxon>
    </lineage>
</organism>
<protein>
    <submittedName>
        <fullName evidence="4">Intradiol ring-cleavage dioxygenase</fullName>
    </submittedName>
</protein>
<feature type="compositionally biased region" description="Low complexity" evidence="1">
    <location>
        <begin position="40"/>
        <end position="56"/>
    </location>
</feature>
<dbReference type="PANTHER" id="PTHR34315:SF1">
    <property type="entry name" value="INTRADIOL RING-CLEAVAGE DIOXYGENASES DOMAIN-CONTAINING PROTEIN-RELATED"/>
    <property type="match status" value="1"/>
</dbReference>
<dbReference type="InterPro" id="IPR000627">
    <property type="entry name" value="Intradiol_dOase_C"/>
</dbReference>
<feature type="domain" description="Intradiol ring-cleavage dioxygenases" evidence="3">
    <location>
        <begin position="116"/>
        <end position="234"/>
    </location>
</feature>